<organism evidence="1">
    <name type="scientific">Arundo donax</name>
    <name type="common">Giant reed</name>
    <name type="synonym">Donax arundinaceus</name>
    <dbReference type="NCBI Taxonomy" id="35708"/>
    <lineage>
        <taxon>Eukaryota</taxon>
        <taxon>Viridiplantae</taxon>
        <taxon>Streptophyta</taxon>
        <taxon>Embryophyta</taxon>
        <taxon>Tracheophyta</taxon>
        <taxon>Spermatophyta</taxon>
        <taxon>Magnoliopsida</taxon>
        <taxon>Liliopsida</taxon>
        <taxon>Poales</taxon>
        <taxon>Poaceae</taxon>
        <taxon>PACMAD clade</taxon>
        <taxon>Arundinoideae</taxon>
        <taxon>Arundineae</taxon>
        <taxon>Arundo</taxon>
    </lineage>
</organism>
<reference evidence="1" key="2">
    <citation type="journal article" date="2015" name="Data Brief">
        <title>Shoot transcriptome of the giant reed, Arundo donax.</title>
        <authorList>
            <person name="Barrero R.A."/>
            <person name="Guerrero F.D."/>
            <person name="Moolhuijzen P."/>
            <person name="Goolsby J.A."/>
            <person name="Tidwell J."/>
            <person name="Bellgard S.E."/>
            <person name="Bellgard M.I."/>
        </authorList>
    </citation>
    <scope>NUCLEOTIDE SEQUENCE</scope>
    <source>
        <tissue evidence="1">Shoot tissue taken approximately 20 cm above the soil surface</tissue>
    </source>
</reference>
<dbReference type="AlphaFoldDB" id="A0A0A8YBU3"/>
<proteinExistence type="predicted"/>
<reference evidence="1" key="1">
    <citation type="submission" date="2014-09" db="EMBL/GenBank/DDBJ databases">
        <authorList>
            <person name="Magalhaes I.L.F."/>
            <person name="Oliveira U."/>
            <person name="Santos F.R."/>
            <person name="Vidigal T.H.D.A."/>
            <person name="Brescovit A.D."/>
            <person name="Santos A.J."/>
        </authorList>
    </citation>
    <scope>NUCLEOTIDE SEQUENCE</scope>
    <source>
        <tissue evidence="1">Shoot tissue taken approximately 20 cm above the soil surface</tissue>
    </source>
</reference>
<accession>A0A0A8YBU3</accession>
<sequence>MLADQFTAEPPPTVVPVNKMVVTLDVQKMPPFS</sequence>
<protein>
    <submittedName>
        <fullName evidence="1">Uncharacterized protein</fullName>
    </submittedName>
</protein>
<name>A0A0A8YBU3_ARUDO</name>
<evidence type="ECO:0000313" key="1">
    <source>
        <dbReference type="EMBL" id="JAD22930.1"/>
    </source>
</evidence>
<dbReference type="EMBL" id="GBRH01274965">
    <property type="protein sequence ID" value="JAD22930.1"/>
    <property type="molecule type" value="Transcribed_RNA"/>
</dbReference>